<dbReference type="eggNOG" id="COG3279">
    <property type="taxonomic scope" value="Bacteria"/>
</dbReference>
<evidence type="ECO:0000313" key="5">
    <source>
        <dbReference type="Proteomes" id="UP000004067"/>
    </source>
</evidence>
<organism evidence="4 5">
    <name type="scientific">Centipeda periodontii DSM 2778</name>
    <dbReference type="NCBI Taxonomy" id="888060"/>
    <lineage>
        <taxon>Bacteria</taxon>
        <taxon>Bacillati</taxon>
        <taxon>Bacillota</taxon>
        <taxon>Negativicutes</taxon>
        <taxon>Selenomonadales</taxon>
        <taxon>Selenomonadaceae</taxon>
        <taxon>Centipeda</taxon>
    </lineage>
</organism>
<dbReference type="GO" id="GO:0000156">
    <property type="term" value="F:phosphorelay response regulator activity"/>
    <property type="evidence" value="ECO:0007669"/>
    <property type="project" value="InterPro"/>
</dbReference>
<feature type="domain" description="Response regulatory" evidence="2">
    <location>
        <begin position="2"/>
        <end position="120"/>
    </location>
</feature>
<dbReference type="Gene3D" id="3.40.50.2300">
    <property type="match status" value="1"/>
</dbReference>
<reference evidence="4 5" key="1">
    <citation type="submission" date="2011-04" db="EMBL/GenBank/DDBJ databases">
        <authorList>
            <person name="Muzny D."/>
            <person name="Qin X."/>
            <person name="Deng J."/>
            <person name="Jiang H."/>
            <person name="Liu Y."/>
            <person name="Qu J."/>
            <person name="Song X.-Z."/>
            <person name="Zhang L."/>
            <person name="Thornton R."/>
            <person name="Coyle M."/>
            <person name="Francisco L."/>
            <person name="Jackson L."/>
            <person name="Javaid M."/>
            <person name="Korchina V."/>
            <person name="Kovar C."/>
            <person name="Mata R."/>
            <person name="Mathew T."/>
            <person name="Ngo R."/>
            <person name="Nguyen L."/>
            <person name="Nguyen N."/>
            <person name="Okwuonu G."/>
            <person name="Ongeri F."/>
            <person name="Pham C."/>
            <person name="Simmons D."/>
            <person name="Wilczek-Boney K."/>
            <person name="Hale W."/>
            <person name="Jakkamsetti A."/>
            <person name="Pham P."/>
            <person name="Ruth R."/>
            <person name="San Lucas F."/>
            <person name="Warren J."/>
            <person name="Zhang J."/>
            <person name="Zhao Z."/>
            <person name="Zhou C."/>
            <person name="Zhu D."/>
            <person name="Lee S."/>
            <person name="Bess C."/>
            <person name="Blankenburg K."/>
            <person name="Forbes L."/>
            <person name="Fu Q."/>
            <person name="Gubbala S."/>
            <person name="Hirani K."/>
            <person name="Jayaseelan J.C."/>
            <person name="Lara F."/>
            <person name="Munidasa M."/>
            <person name="Palculict T."/>
            <person name="Patil S."/>
            <person name="Pu L.-L."/>
            <person name="Saada N."/>
            <person name="Tang L."/>
            <person name="Weissenberger G."/>
            <person name="Zhu Y."/>
            <person name="Hemphill L."/>
            <person name="Shang Y."/>
            <person name="Youmans B."/>
            <person name="Ayvaz T."/>
            <person name="Ross M."/>
            <person name="Santibanez J."/>
            <person name="Aqrawi P."/>
            <person name="Gross S."/>
            <person name="Joshi V."/>
            <person name="Fowler G."/>
            <person name="Nazareth L."/>
            <person name="Reid J."/>
            <person name="Worley K."/>
            <person name="Petrosino J."/>
            <person name="Highlander S."/>
            <person name="Gibbs R."/>
        </authorList>
    </citation>
    <scope>NUCLEOTIDE SEQUENCE [LARGE SCALE GENOMIC DNA]</scope>
    <source>
        <strain evidence="4 5">DSM 2778</strain>
    </source>
</reference>
<dbReference type="PANTHER" id="PTHR37299:SF1">
    <property type="entry name" value="STAGE 0 SPORULATION PROTEIN A HOMOLOG"/>
    <property type="match status" value="1"/>
</dbReference>
<dbReference type="InterPro" id="IPR001789">
    <property type="entry name" value="Sig_transdc_resp-reg_receiver"/>
</dbReference>
<dbReference type="Pfam" id="PF00072">
    <property type="entry name" value="Response_reg"/>
    <property type="match status" value="1"/>
</dbReference>
<accession>F5RL14</accession>
<dbReference type="HOGENOM" id="CLU_000445_14_2_9"/>
<dbReference type="InterPro" id="IPR011006">
    <property type="entry name" value="CheY-like_superfamily"/>
</dbReference>
<evidence type="ECO:0000259" key="2">
    <source>
        <dbReference type="PROSITE" id="PS50110"/>
    </source>
</evidence>
<dbReference type="EMBL" id="AFHQ01000028">
    <property type="protein sequence ID" value="EGK60743.1"/>
    <property type="molecule type" value="Genomic_DNA"/>
</dbReference>
<dbReference type="RefSeq" id="WP_006305845.1">
    <property type="nucleotide sequence ID" value="NZ_GL892076.1"/>
</dbReference>
<protein>
    <submittedName>
        <fullName evidence="4">Uncharacterized protein</fullName>
    </submittedName>
</protein>
<keyword evidence="5" id="KW-1185">Reference proteome</keyword>
<evidence type="ECO:0000259" key="3">
    <source>
        <dbReference type="PROSITE" id="PS50930"/>
    </source>
</evidence>
<gene>
    <name evidence="4" type="ORF">HMPREF9081_0949</name>
</gene>
<dbReference type="InterPro" id="IPR007492">
    <property type="entry name" value="LytTR_DNA-bd_dom"/>
</dbReference>
<dbReference type="SUPFAM" id="SSF52172">
    <property type="entry name" value="CheY-like"/>
    <property type="match status" value="1"/>
</dbReference>
<dbReference type="OrthoDB" id="9802383at2"/>
<feature type="domain" description="HTH LytTR-type" evidence="3">
    <location>
        <begin position="140"/>
        <end position="230"/>
    </location>
</feature>
<dbReference type="InterPro" id="IPR046947">
    <property type="entry name" value="LytR-like"/>
</dbReference>
<dbReference type="GO" id="GO:0003677">
    <property type="term" value="F:DNA binding"/>
    <property type="evidence" value="ECO:0007669"/>
    <property type="project" value="InterPro"/>
</dbReference>
<dbReference type="SMART" id="SM00448">
    <property type="entry name" value="REC"/>
    <property type="match status" value="1"/>
</dbReference>
<proteinExistence type="predicted"/>
<dbReference type="PANTHER" id="PTHR37299">
    <property type="entry name" value="TRANSCRIPTIONAL REGULATOR-RELATED"/>
    <property type="match status" value="1"/>
</dbReference>
<dbReference type="SMART" id="SM00850">
    <property type="entry name" value="LytTR"/>
    <property type="match status" value="1"/>
</dbReference>
<sequence>MKIAVLDDNPNDLHALCTMLDTICGEHMPRPMIRAFTDDKKFLAHMSSARADIVFLDIYLKECTGIRMAQILRTFNRNCAIIFVTTSRDHAVEAFGVTAAHYLIKPMTEAGIREALARTSFFKKDRPTVTLTIDYTEQRVPIENIRYVDADGRRCSFHLTDGTVLTPYMTLARVRELLEHLPMFLSCHRSLLVNMDDIHQLTPDGILLTDGTRLPIATRRNSEVERNYRAYMLKKMRAGFT</sequence>
<dbReference type="AlphaFoldDB" id="F5RL14"/>
<evidence type="ECO:0000313" key="4">
    <source>
        <dbReference type="EMBL" id="EGK60743.1"/>
    </source>
</evidence>
<feature type="modified residue" description="4-aspartylphosphate" evidence="1">
    <location>
        <position position="57"/>
    </location>
</feature>
<dbReference type="Pfam" id="PF04397">
    <property type="entry name" value="LytTR"/>
    <property type="match status" value="1"/>
</dbReference>
<keyword evidence="1" id="KW-0597">Phosphoprotein</keyword>
<dbReference type="PROSITE" id="PS50110">
    <property type="entry name" value="RESPONSE_REGULATORY"/>
    <property type="match status" value="1"/>
</dbReference>
<evidence type="ECO:0000256" key="1">
    <source>
        <dbReference type="PROSITE-ProRule" id="PRU00169"/>
    </source>
</evidence>
<dbReference type="PROSITE" id="PS50930">
    <property type="entry name" value="HTH_LYTTR"/>
    <property type="match status" value="1"/>
</dbReference>
<dbReference type="Gene3D" id="2.40.50.1020">
    <property type="entry name" value="LytTr DNA-binding domain"/>
    <property type="match status" value="1"/>
</dbReference>
<dbReference type="Proteomes" id="UP000004067">
    <property type="component" value="Unassembled WGS sequence"/>
</dbReference>
<dbReference type="STRING" id="888060.HMPREF9081_0949"/>
<name>F5RL14_9FIRM</name>
<comment type="caution">
    <text evidence="4">The sequence shown here is derived from an EMBL/GenBank/DDBJ whole genome shotgun (WGS) entry which is preliminary data.</text>
</comment>